<dbReference type="EMBL" id="CP060779">
    <property type="protein sequence ID" value="QQK48142.1"/>
    <property type="molecule type" value="Genomic_DNA"/>
</dbReference>
<sequence>MFVPTLPVPNDGFGQDVLRVEVSGPDQPDLTLIDVPRLYFTEDITDENREPSLGRRWIEKYLLHARSIILTVVSAKIDFCAQKITGIADKYDRARTRILGTVNL</sequence>
<name>A0A7T7BQ86_PENDI</name>
<dbReference type="InterPro" id="IPR045063">
    <property type="entry name" value="Dynamin_N"/>
</dbReference>
<protein>
    <submittedName>
        <fullName evidence="2">Interferon-induced GTP-binding protein</fullName>
    </submittedName>
</protein>
<dbReference type="Proteomes" id="UP000595662">
    <property type="component" value="Chromosome 6"/>
</dbReference>
<dbReference type="AlphaFoldDB" id="A0A7T7BQ86"/>
<dbReference type="Gene3D" id="3.40.50.300">
    <property type="entry name" value="P-loop containing nucleotide triphosphate hydrolases"/>
    <property type="match status" value="1"/>
</dbReference>
<evidence type="ECO:0000259" key="1">
    <source>
        <dbReference type="Pfam" id="PF00350"/>
    </source>
</evidence>
<dbReference type="Pfam" id="PF00350">
    <property type="entry name" value="Dynamin_N"/>
    <property type="match status" value="1"/>
</dbReference>
<gene>
    <name evidence="2" type="ORF">Pdw03_5777</name>
</gene>
<organism evidence="2 3">
    <name type="scientific">Penicillium digitatum</name>
    <name type="common">Green mold</name>
    <dbReference type="NCBI Taxonomy" id="36651"/>
    <lineage>
        <taxon>Eukaryota</taxon>
        <taxon>Fungi</taxon>
        <taxon>Dikarya</taxon>
        <taxon>Ascomycota</taxon>
        <taxon>Pezizomycotina</taxon>
        <taxon>Eurotiomycetes</taxon>
        <taxon>Eurotiomycetidae</taxon>
        <taxon>Eurotiales</taxon>
        <taxon>Aspergillaceae</taxon>
        <taxon>Penicillium</taxon>
    </lineage>
</organism>
<proteinExistence type="predicted"/>
<reference evidence="2 3" key="1">
    <citation type="submission" date="2020-08" db="EMBL/GenBank/DDBJ databases">
        <title>The completed genome sequence of the pathogenic ascomycete fungus Penicillium digitatum.</title>
        <authorList>
            <person name="Wang M."/>
        </authorList>
    </citation>
    <scope>NUCLEOTIDE SEQUENCE [LARGE SCALE GENOMIC DNA]</scope>
    <source>
        <strain evidence="2 3">PdW03</strain>
    </source>
</reference>
<accession>A0A7T7BQ86</accession>
<dbReference type="SUPFAM" id="SSF52540">
    <property type="entry name" value="P-loop containing nucleoside triphosphate hydrolases"/>
    <property type="match status" value="1"/>
</dbReference>
<evidence type="ECO:0000313" key="3">
    <source>
        <dbReference type="Proteomes" id="UP000595662"/>
    </source>
</evidence>
<dbReference type="GeneID" id="90952777"/>
<dbReference type="InterPro" id="IPR027417">
    <property type="entry name" value="P-loop_NTPase"/>
</dbReference>
<dbReference type="RefSeq" id="XP_065958105.1">
    <property type="nucleotide sequence ID" value="XM_066101165.1"/>
</dbReference>
<evidence type="ECO:0000313" key="2">
    <source>
        <dbReference type="EMBL" id="QQK48142.1"/>
    </source>
</evidence>
<feature type="domain" description="Dynamin N-terminal" evidence="1">
    <location>
        <begin position="11"/>
        <end position="103"/>
    </location>
</feature>